<name>A0ABY2BLB8_9ACTN</name>
<proteinExistence type="predicted"/>
<evidence type="ECO:0000313" key="2">
    <source>
        <dbReference type="Proteomes" id="UP000295818"/>
    </source>
</evidence>
<evidence type="ECO:0000313" key="1">
    <source>
        <dbReference type="EMBL" id="TCO24162.1"/>
    </source>
</evidence>
<evidence type="ECO:0008006" key="3">
    <source>
        <dbReference type="Google" id="ProtNLM"/>
    </source>
</evidence>
<dbReference type="EMBL" id="SLWM01000005">
    <property type="protein sequence ID" value="TCO24162.1"/>
    <property type="molecule type" value="Genomic_DNA"/>
</dbReference>
<reference evidence="1 2" key="1">
    <citation type="journal article" date="2015" name="Stand. Genomic Sci.">
        <title>Genomic Encyclopedia of Bacterial and Archaeal Type Strains, Phase III: the genomes of soil and plant-associated and newly described type strains.</title>
        <authorList>
            <person name="Whitman W.B."/>
            <person name="Woyke T."/>
            <person name="Klenk H.P."/>
            <person name="Zhou Y."/>
            <person name="Lilburn T.G."/>
            <person name="Beck B.J."/>
            <person name="De Vos P."/>
            <person name="Vandamme P."/>
            <person name="Eisen J.A."/>
            <person name="Garrity G."/>
            <person name="Hugenholtz P."/>
            <person name="Kyrpides N.C."/>
        </authorList>
    </citation>
    <scope>NUCLEOTIDE SEQUENCE [LARGE SCALE GENOMIC DNA]</scope>
    <source>
        <strain evidence="1 2">VKM Ac-2538</strain>
    </source>
</reference>
<dbReference type="RefSeq" id="WP_158292841.1">
    <property type="nucleotide sequence ID" value="NZ_SLWM01000005.1"/>
</dbReference>
<organism evidence="1 2">
    <name type="scientific">Kribbella orskensis</name>
    <dbReference type="NCBI Taxonomy" id="2512216"/>
    <lineage>
        <taxon>Bacteria</taxon>
        <taxon>Bacillati</taxon>
        <taxon>Actinomycetota</taxon>
        <taxon>Actinomycetes</taxon>
        <taxon>Propionibacteriales</taxon>
        <taxon>Kribbellaceae</taxon>
        <taxon>Kribbella</taxon>
    </lineage>
</organism>
<comment type="caution">
    <text evidence="1">The sequence shown here is derived from an EMBL/GenBank/DDBJ whole genome shotgun (WGS) entry which is preliminary data.</text>
</comment>
<accession>A0ABY2BLB8</accession>
<keyword evidence="2" id="KW-1185">Reference proteome</keyword>
<sequence>MEDELRAALHRYDEAGGLERPTGYDHAVVRAAFDVLVERLDAEFGTSCRVDRQIEGASLHGRIEIPVEAVRGRAQLVVSVSNFGSMAVVSAENPGAYLDLAEALADHAAASADLQAVQGILAGLGYLVIPEELLTRSYDGISDLASHYPPDQAPDWWIRFFDYL</sequence>
<gene>
    <name evidence="1" type="ORF">EV644_105194</name>
</gene>
<protein>
    <recommendedName>
        <fullName evidence="3">SUKH-4 immunity protein of toxin-antitoxin system</fullName>
    </recommendedName>
</protein>
<dbReference type="Proteomes" id="UP000295818">
    <property type="component" value="Unassembled WGS sequence"/>
</dbReference>